<dbReference type="VEuPathDB" id="FungiDB:CTRG_01627"/>
<sequence length="434" mass="48745">MISSKRSFSIVSVILKSADLNPVFKPHHANPKGTAKSFSKNLPQSKKQLKPWEKKNLSKDEFFMRKYGNITPEQRKALDEKVARQRRHREMRIAHEKALRDKEREERENARQMARMSKKSSPSSGSAGLLERNDTFFDYIFGTHAVKAALTAGKRRVLELYTYNNVDPEITKLAENKFGILPRMVRDKHALNVLCKNGVHNGVVLKTRKLDVPYLKELGRAEDGKYTLTIENSEDGTISEESKSVLRDAKKDETEELYPLMLYLDEVTDPQNMGSVLRSAFFFGIDGVILPDHSTAKLGPIAFKASAGALDLIDLYQTESSLKFIDSVRKNGWHVISTSGKPDEVSNDELADKHPKTISQLASKFIDLEDLQIILRKSPVMLVIGSEGEGVRTNVKLRSDYLVGIPKYRSDDVIVDSLNVGVATGVILQNCIGK</sequence>
<accession>C5M6Z6</accession>
<gene>
    <name evidence="12" type="ORF">CTRG_01627</name>
</gene>
<dbReference type="GO" id="GO:0005739">
    <property type="term" value="C:mitochondrion"/>
    <property type="evidence" value="ECO:0007669"/>
    <property type="project" value="UniProtKB-SubCell"/>
</dbReference>
<evidence type="ECO:0000313" key="12">
    <source>
        <dbReference type="EMBL" id="EER34766.1"/>
    </source>
</evidence>
<evidence type="ECO:0000256" key="9">
    <source>
        <dbReference type="ARBA" id="ARBA00034881"/>
    </source>
</evidence>
<dbReference type="InterPro" id="IPR047261">
    <property type="entry name" value="MRM1_MeTrfase_dom"/>
</dbReference>
<feature type="compositionally biased region" description="Basic and acidic residues" evidence="10">
    <location>
        <begin position="91"/>
        <end position="110"/>
    </location>
</feature>
<dbReference type="STRING" id="294747.C5M6Z6"/>
<keyword evidence="6" id="KW-0949">S-adenosyl-L-methionine</keyword>
<dbReference type="PANTHER" id="PTHR46103">
    <property type="entry name" value="RRNA METHYLTRANSFERASE 1, MITOCHONDRIAL"/>
    <property type="match status" value="1"/>
</dbReference>
<evidence type="ECO:0000256" key="8">
    <source>
        <dbReference type="ARBA" id="ARBA00023128"/>
    </source>
</evidence>
<dbReference type="Pfam" id="PF00588">
    <property type="entry name" value="SpoU_methylase"/>
    <property type="match status" value="1"/>
</dbReference>
<evidence type="ECO:0000259" key="11">
    <source>
        <dbReference type="SMART" id="SM00967"/>
    </source>
</evidence>
<dbReference type="eggNOG" id="KOG0838">
    <property type="taxonomic scope" value="Eukaryota"/>
</dbReference>
<proteinExistence type="inferred from homology"/>
<dbReference type="InterPro" id="IPR029028">
    <property type="entry name" value="Alpha/beta_knot_MTases"/>
</dbReference>
<keyword evidence="5" id="KW-0808">Transferase</keyword>
<evidence type="ECO:0000256" key="5">
    <source>
        <dbReference type="ARBA" id="ARBA00022679"/>
    </source>
</evidence>
<evidence type="ECO:0000256" key="4">
    <source>
        <dbReference type="ARBA" id="ARBA00022603"/>
    </source>
</evidence>
<dbReference type="RefSeq" id="XP_002547321.1">
    <property type="nucleotide sequence ID" value="XM_002547275.1"/>
</dbReference>
<evidence type="ECO:0000256" key="10">
    <source>
        <dbReference type="SAM" id="MobiDB-lite"/>
    </source>
</evidence>
<dbReference type="Proteomes" id="UP000002037">
    <property type="component" value="Unassembled WGS sequence"/>
</dbReference>
<evidence type="ECO:0000256" key="2">
    <source>
        <dbReference type="ARBA" id="ARBA00007228"/>
    </source>
</evidence>
<dbReference type="PANTHER" id="PTHR46103:SF1">
    <property type="entry name" value="RRNA METHYLTRANSFERASE 1, MITOCHONDRIAL"/>
    <property type="match status" value="1"/>
</dbReference>
<evidence type="ECO:0000256" key="1">
    <source>
        <dbReference type="ARBA" id="ARBA00004173"/>
    </source>
</evidence>
<dbReference type="InterPro" id="IPR029064">
    <property type="entry name" value="Ribosomal_eL30-like_sf"/>
</dbReference>
<dbReference type="Gene3D" id="3.30.1330.30">
    <property type="match status" value="1"/>
</dbReference>
<feature type="region of interest" description="Disordered" evidence="10">
    <location>
        <begin position="25"/>
        <end position="51"/>
    </location>
</feature>
<dbReference type="GO" id="GO:0003723">
    <property type="term" value="F:RNA binding"/>
    <property type="evidence" value="ECO:0007669"/>
    <property type="project" value="InterPro"/>
</dbReference>
<protein>
    <recommendedName>
        <fullName evidence="9">rRNA methyltransferase 1, mitochondrial</fullName>
    </recommendedName>
</protein>
<feature type="domain" description="RNA 2-O ribose methyltransferase substrate binding" evidence="11">
    <location>
        <begin position="139"/>
        <end position="213"/>
    </location>
</feature>
<dbReference type="SMART" id="SM00967">
    <property type="entry name" value="SpoU_sub_bind"/>
    <property type="match status" value="1"/>
</dbReference>
<keyword evidence="13" id="KW-1185">Reference proteome</keyword>
<dbReference type="AlphaFoldDB" id="C5M6Z6"/>
<dbReference type="NCBIfam" id="TIGR00186">
    <property type="entry name" value="rRNA_methyl_3"/>
    <property type="match status" value="1"/>
</dbReference>
<dbReference type="Pfam" id="PF08032">
    <property type="entry name" value="SpoU_sub_bind"/>
    <property type="match status" value="1"/>
</dbReference>
<dbReference type="Gene3D" id="3.40.1280.10">
    <property type="match status" value="1"/>
</dbReference>
<dbReference type="SUPFAM" id="SSF55315">
    <property type="entry name" value="L30e-like"/>
    <property type="match status" value="1"/>
</dbReference>
<keyword evidence="3" id="KW-0698">rRNA processing</keyword>
<reference evidence="12 13" key="1">
    <citation type="journal article" date="2009" name="Nature">
        <title>Evolution of pathogenicity and sexual reproduction in eight Candida genomes.</title>
        <authorList>
            <person name="Butler G."/>
            <person name="Rasmussen M.D."/>
            <person name="Lin M.F."/>
            <person name="Santos M.A."/>
            <person name="Sakthikumar S."/>
            <person name="Munro C.A."/>
            <person name="Rheinbay E."/>
            <person name="Grabherr M."/>
            <person name="Forche A."/>
            <person name="Reedy J.L."/>
            <person name="Agrafioti I."/>
            <person name="Arnaud M.B."/>
            <person name="Bates S."/>
            <person name="Brown A.J."/>
            <person name="Brunke S."/>
            <person name="Costanzo M.C."/>
            <person name="Fitzpatrick D.A."/>
            <person name="de Groot P.W."/>
            <person name="Harris D."/>
            <person name="Hoyer L.L."/>
            <person name="Hube B."/>
            <person name="Klis F.M."/>
            <person name="Kodira C."/>
            <person name="Lennard N."/>
            <person name="Logue M.E."/>
            <person name="Martin R."/>
            <person name="Neiman A.M."/>
            <person name="Nikolaou E."/>
            <person name="Quail M.A."/>
            <person name="Quinn J."/>
            <person name="Santos M.C."/>
            <person name="Schmitzberger F.F."/>
            <person name="Sherlock G."/>
            <person name="Shah P."/>
            <person name="Silverstein K.A."/>
            <person name="Skrzypek M.S."/>
            <person name="Soll D."/>
            <person name="Staggs R."/>
            <person name="Stansfield I."/>
            <person name="Stumpf M.P."/>
            <person name="Sudbery P.E."/>
            <person name="Srikantha T."/>
            <person name="Zeng Q."/>
            <person name="Berman J."/>
            <person name="Berriman M."/>
            <person name="Heitman J."/>
            <person name="Gow N.A."/>
            <person name="Lorenz M.C."/>
            <person name="Birren B.W."/>
            <person name="Kellis M."/>
            <person name="Cuomo C.A."/>
        </authorList>
    </citation>
    <scope>NUCLEOTIDE SEQUENCE [LARGE SCALE GENOMIC DNA]</scope>
    <source>
        <strain evidence="13">ATCC MYA-3404 / T1</strain>
    </source>
</reference>
<evidence type="ECO:0000256" key="6">
    <source>
        <dbReference type="ARBA" id="ARBA00022691"/>
    </source>
</evidence>
<dbReference type="KEGG" id="ctp:CTRG_01627"/>
<dbReference type="InterPro" id="IPR029026">
    <property type="entry name" value="tRNA_m1G_MTases_N"/>
</dbReference>
<comment type="similarity">
    <text evidence="2">Belongs to the class IV-like SAM-binding methyltransferase superfamily. RNA methyltransferase TrmH family.</text>
</comment>
<comment type="subcellular location">
    <subcellularLocation>
        <location evidence="1">Mitochondrion</location>
    </subcellularLocation>
</comment>
<dbReference type="InterPro" id="IPR013123">
    <property type="entry name" value="SpoU_subst-bd"/>
</dbReference>
<feature type="region of interest" description="Disordered" evidence="10">
    <location>
        <begin position="84"/>
        <end position="127"/>
    </location>
</feature>
<dbReference type="CDD" id="cd18105">
    <property type="entry name" value="SpoU-like_MRM1"/>
    <property type="match status" value="1"/>
</dbReference>
<dbReference type="GeneID" id="8301277"/>
<keyword evidence="8" id="KW-0496">Mitochondrion</keyword>
<dbReference type="OrthoDB" id="270651at2759"/>
<dbReference type="GO" id="GO:0016435">
    <property type="term" value="F:rRNA (guanine) methyltransferase activity"/>
    <property type="evidence" value="ECO:0007669"/>
    <property type="project" value="TreeGrafter"/>
</dbReference>
<evidence type="ECO:0000256" key="7">
    <source>
        <dbReference type="ARBA" id="ARBA00022946"/>
    </source>
</evidence>
<dbReference type="InterPro" id="IPR004441">
    <property type="entry name" value="rRNA_MeTrfase_TrmH"/>
</dbReference>
<keyword evidence="4" id="KW-0489">Methyltransferase</keyword>
<dbReference type="InterPro" id="IPR047182">
    <property type="entry name" value="MRM1"/>
</dbReference>
<organism evidence="12 13">
    <name type="scientific">Candida tropicalis (strain ATCC MYA-3404 / T1)</name>
    <name type="common">Yeast</name>
    <dbReference type="NCBI Taxonomy" id="294747"/>
    <lineage>
        <taxon>Eukaryota</taxon>
        <taxon>Fungi</taxon>
        <taxon>Dikarya</taxon>
        <taxon>Ascomycota</taxon>
        <taxon>Saccharomycotina</taxon>
        <taxon>Pichiomycetes</taxon>
        <taxon>Debaryomycetaceae</taxon>
        <taxon>Candida/Lodderomyces clade</taxon>
        <taxon>Candida</taxon>
    </lineage>
</organism>
<keyword evidence="7" id="KW-0809">Transit peptide</keyword>
<evidence type="ECO:0000313" key="13">
    <source>
        <dbReference type="Proteomes" id="UP000002037"/>
    </source>
</evidence>
<feature type="compositionally biased region" description="Polar residues" evidence="10">
    <location>
        <begin position="36"/>
        <end position="46"/>
    </location>
</feature>
<name>C5M6Z6_CANTT</name>
<dbReference type="HOGENOM" id="CLU_021322_5_1_1"/>
<dbReference type="SUPFAM" id="SSF75217">
    <property type="entry name" value="alpha/beta knot"/>
    <property type="match status" value="1"/>
</dbReference>
<dbReference type="InterPro" id="IPR001537">
    <property type="entry name" value="SpoU_MeTrfase"/>
</dbReference>
<dbReference type="EMBL" id="GG692396">
    <property type="protein sequence ID" value="EER34766.1"/>
    <property type="molecule type" value="Genomic_DNA"/>
</dbReference>
<evidence type="ECO:0000256" key="3">
    <source>
        <dbReference type="ARBA" id="ARBA00022552"/>
    </source>
</evidence>